<organism evidence="2 3">
    <name type="scientific">Clupea harengus</name>
    <name type="common">Atlantic herring</name>
    <dbReference type="NCBI Taxonomy" id="7950"/>
    <lineage>
        <taxon>Eukaryota</taxon>
        <taxon>Metazoa</taxon>
        <taxon>Chordata</taxon>
        <taxon>Craniata</taxon>
        <taxon>Vertebrata</taxon>
        <taxon>Euteleostomi</taxon>
        <taxon>Actinopterygii</taxon>
        <taxon>Neopterygii</taxon>
        <taxon>Teleostei</taxon>
        <taxon>Clupei</taxon>
        <taxon>Clupeiformes</taxon>
        <taxon>Clupeoidei</taxon>
        <taxon>Clupeidae</taxon>
        <taxon>Clupea</taxon>
    </lineage>
</organism>
<dbReference type="AlphaFoldDB" id="A0A6P8FR65"/>
<protein>
    <submittedName>
        <fullName evidence="3">Uncharacterized protein LOC105903485</fullName>
    </submittedName>
</protein>
<sequence>MCLCFSLRVKSEESKVSLTLSQADNPTSGNFTDFINKFRDVTGFRADPHRTLGDCMGDLESFTDFWTLPGLEKVELKVRCLTESWANWILKLIHTCPTLKEVKLRAKLSGGYKILLEEGISLLQESYKRPDCTVILRGFRCTKASGKCGEEDEDEDEDEAEPRCNRRVTIQMRGQNVTQKTDWLFMSHTRPGDGANPNPEDIRWAESLRLRAPS</sequence>
<feature type="compositionally biased region" description="Basic and acidic residues" evidence="1">
    <location>
        <begin position="200"/>
        <end position="214"/>
    </location>
</feature>
<gene>
    <name evidence="3" type="primary">LOC105903485</name>
</gene>
<dbReference type="Proteomes" id="UP000515152">
    <property type="component" value="Chromosome 6"/>
</dbReference>
<evidence type="ECO:0000313" key="2">
    <source>
        <dbReference type="Proteomes" id="UP000515152"/>
    </source>
</evidence>
<evidence type="ECO:0000256" key="1">
    <source>
        <dbReference type="SAM" id="MobiDB-lite"/>
    </source>
</evidence>
<dbReference type="GeneID" id="105903485"/>
<keyword evidence="2" id="KW-1185">Reference proteome</keyword>
<dbReference type="KEGG" id="char:105903485"/>
<proteinExistence type="predicted"/>
<evidence type="ECO:0000313" key="3">
    <source>
        <dbReference type="RefSeq" id="XP_031425642.2"/>
    </source>
</evidence>
<accession>A0A6P8FR65</accession>
<feature type="region of interest" description="Disordered" evidence="1">
    <location>
        <begin position="186"/>
        <end position="214"/>
    </location>
</feature>
<dbReference type="OrthoDB" id="8973240at2759"/>
<reference evidence="3" key="1">
    <citation type="submission" date="2025-08" db="UniProtKB">
        <authorList>
            <consortium name="RefSeq"/>
        </authorList>
    </citation>
    <scope>IDENTIFICATION</scope>
</reference>
<name>A0A6P8FR65_CLUHA</name>
<dbReference type="RefSeq" id="XP_031425642.2">
    <property type="nucleotide sequence ID" value="XM_031569782.2"/>
</dbReference>